<dbReference type="AlphaFoldDB" id="A0A511MBX9"/>
<reference evidence="2 3" key="1">
    <citation type="submission" date="2019-07" db="EMBL/GenBank/DDBJ databases">
        <title>Whole genome shotgun sequence of Nocardia ninae NBRC 108245.</title>
        <authorList>
            <person name="Hosoyama A."/>
            <person name="Uohara A."/>
            <person name="Ohji S."/>
            <person name="Ichikawa N."/>
        </authorList>
    </citation>
    <scope>NUCLEOTIDE SEQUENCE [LARGE SCALE GENOMIC DNA]</scope>
    <source>
        <strain evidence="2 3">NBRC 108245</strain>
    </source>
</reference>
<sequence>MLWESAEIDLVSGLPVPFSARWPRSGSMRNGRAYVRLPSEPATDEAESSSSPTLLPTPMSRDHKGKANPPGRTRKSRPRTRGDDTLPDAVDRI</sequence>
<feature type="region of interest" description="Disordered" evidence="1">
    <location>
        <begin position="20"/>
        <end position="93"/>
    </location>
</feature>
<proteinExistence type="predicted"/>
<dbReference type="Proteomes" id="UP000321424">
    <property type="component" value="Unassembled WGS sequence"/>
</dbReference>
<dbReference type="EMBL" id="BJXA01000014">
    <property type="protein sequence ID" value="GEM38175.1"/>
    <property type="molecule type" value="Genomic_DNA"/>
</dbReference>
<keyword evidence="3" id="KW-1185">Reference proteome</keyword>
<feature type="compositionally biased region" description="Low complexity" evidence="1">
    <location>
        <begin position="48"/>
        <end position="58"/>
    </location>
</feature>
<feature type="compositionally biased region" description="Basic and acidic residues" evidence="1">
    <location>
        <begin position="80"/>
        <end position="93"/>
    </location>
</feature>
<gene>
    <name evidence="2" type="ORF">NN4_26940</name>
</gene>
<protein>
    <submittedName>
        <fullName evidence="2">Uncharacterized protein</fullName>
    </submittedName>
</protein>
<organism evidence="2 3">
    <name type="scientific">Nocardia ninae NBRC 108245</name>
    <dbReference type="NCBI Taxonomy" id="1210091"/>
    <lineage>
        <taxon>Bacteria</taxon>
        <taxon>Bacillati</taxon>
        <taxon>Actinomycetota</taxon>
        <taxon>Actinomycetes</taxon>
        <taxon>Mycobacteriales</taxon>
        <taxon>Nocardiaceae</taxon>
        <taxon>Nocardia</taxon>
    </lineage>
</organism>
<evidence type="ECO:0000313" key="3">
    <source>
        <dbReference type="Proteomes" id="UP000321424"/>
    </source>
</evidence>
<accession>A0A511MBX9</accession>
<name>A0A511MBX9_9NOCA</name>
<evidence type="ECO:0000256" key="1">
    <source>
        <dbReference type="SAM" id="MobiDB-lite"/>
    </source>
</evidence>
<evidence type="ECO:0000313" key="2">
    <source>
        <dbReference type="EMBL" id="GEM38175.1"/>
    </source>
</evidence>
<comment type="caution">
    <text evidence="2">The sequence shown here is derived from an EMBL/GenBank/DDBJ whole genome shotgun (WGS) entry which is preliminary data.</text>
</comment>